<dbReference type="SUPFAM" id="SSF51905">
    <property type="entry name" value="FAD/NAD(P)-binding domain"/>
    <property type="match status" value="1"/>
</dbReference>
<dbReference type="AlphaFoldDB" id="A0A1D7QY19"/>
<dbReference type="OrthoDB" id="5792777at2"/>
<dbReference type="PATRIC" id="fig|632773.3.peg.2692"/>
<evidence type="ECO:0000313" key="2">
    <source>
        <dbReference type="EMBL" id="AOM83905.1"/>
    </source>
</evidence>
<dbReference type="PRINTS" id="PR00419">
    <property type="entry name" value="ADXRDTASE"/>
</dbReference>
<dbReference type="PANTHER" id="PTHR16128">
    <property type="entry name" value="FAD/NAD(P)-BINDING OXIDOREDUCTASE FAMILY PROTEIN"/>
    <property type="match status" value="1"/>
</dbReference>
<proteinExistence type="predicted"/>
<evidence type="ECO:0000259" key="1">
    <source>
        <dbReference type="Pfam" id="PF01593"/>
    </source>
</evidence>
<dbReference type="Pfam" id="PF01593">
    <property type="entry name" value="Amino_oxidase"/>
    <property type="match status" value="1"/>
</dbReference>
<dbReference type="Pfam" id="PF13450">
    <property type="entry name" value="NAD_binding_8"/>
    <property type="match status" value="1"/>
</dbReference>
<dbReference type="KEGG" id="bbev:BBEV_2566"/>
<dbReference type="Gene3D" id="3.90.660.10">
    <property type="match status" value="1"/>
</dbReference>
<dbReference type="EMBL" id="CP012502">
    <property type="protein sequence ID" value="AOM83905.1"/>
    <property type="molecule type" value="Genomic_DNA"/>
</dbReference>
<reference evidence="2 3" key="1">
    <citation type="submission" date="2015-08" db="EMBL/GenBank/DDBJ databases">
        <title>The complete genome sequence of Bacillus beveridgei MLTeJB.</title>
        <authorList>
            <person name="Hanson T.E."/>
            <person name="Mesa C."/>
            <person name="Basesman S.M."/>
            <person name="Oremland R.S."/>
        </authorList>
    </citation>
    <scope>NUCLEOTIDE SEQUENCE [LARGE SCALE GENOMIC DNA]</scope>
    <source>
        <strain evidence="2 3">MLTeJB</strain>
    </source>
</reference>
<keyword evidence="3" id="KW-1185">Reference proteome</keyword>
<dbReference type="RefSeq" id="WP_069365830.1">
    <property type="nucleotide sequence ID" value="NZ_CP012502.1"/>
</dbReference>
<dbReference type="STRING" id="632773.BBEV_2566"/>
<dbReference type="GO" id="GO:0016491">
    <property type="term" value="F:oxidoreductase activity"/>
    <property type="evidence" value="ECO:0007669"/>
    <property type="project" value="InterPro"/>
</dbReference>
<dbReference type="PANTHER" id="PTHR16128:SF5">
    <property type="entry name" value="FAD_NAD(P)-BINDING OXIDOREDUCTASE FAMILY PROTEIN"/>
    <property type="match status" value="1"/>
</dbReference>
<protein>
    <submittedName>
        <fullName evidence="2">FAD dependent oxidoreductase</fullName>
    </submittedName>
</protein>
<dbReference type="Gene3D" id="3.50.50.60">
    <property type="entry name" value="FAD/NAD(P)-binding domain"/>
    <property type="match status" value="1"/>
</dbReference>
<sequence length="329" mass="36311">MGSTIGIIGAGMAGLTAAHQLKQEGYEVTVFEKSTSPGGRMATRRVGNGRMDHGAVFFTVRTEAFQKQVDEWVNEGAARHWFGDDHPRYVGTEGMNPLMKQYAKGLTIQLETKITDIQYEDDKVMVADENGNRHLFDSVVLTSPLPQTIEVLNGSTLPISKDQRAELGKITFEPSYVGLFDLKFPVEIGEKGLLDDDLPKGILKIVANDQKGITDSPLVSVYMDGEWTKSHDSESKADILSDILNRFRRAVPDQEVAIAAKQLKRWQYSQAEAFFPATYVKLDHLPVYLAGDCFLDPDDEAAGSRVESAYLSGVDVAGAIHKDRKDAVK</sequence>
<name>A0A1D7QY19_9BACI</name>
<gene>
    <name evidence="2" type="ORF">BBEV_2566</name>
</gene>
<organism evidence="2 3">
    <name type="scientific">Salisediminibacterium beveridgei</name>
    <dbReference type="NCBI Taxonomy" id="632773"/>
    <lineage>
        <taxon>Bacteria</taxon>
        <taxon>Bacillati</taxon>
        <taxon>Bacillota</taxon>
        <taxon>Bacilli</taxon>
        <taxon>Bacillales</taxon>
        <taxon>Bacillaceae</taxon>
        <taxon>Salisediminibacterium</taxon>
    </lineage>
</organism>
<accession>A0A1D7QY19</accession>
<feature type="domain" description="Amine oxidase" evidence="1">
    <location>
        <begin position="74"/>
        <end position="320"/>
    </location>
</feature>
<dbReference type="InterPro" id="IPR002937">
    <property type="entry name" value="Amino_oxidase"/>
</dbReference>
<dbReference type="Proteomes" id="UP000094463">
    <property type="component" value="Chromosome"/>
</dbReference>
<dbReference type="InterPro" id="IPR036188">
    <property type="entry name" value="FAD/NAD-bd_sf"/>
</dbReference>
<evidence type="ECO:0000313" key="3">
    <source>
        <dbReference type="Proteomes" id="UP000094463"/>
    </source>
</evidence>